<evidence type="ECO:0000256" key="5">
    <source>
        <dbReference type="ARBA" id="ARBA00023242"/>
    </source>
</evidence>
<dbReference type="GO" id="GO:0033314">
    <property type="term" value="P:mitotic DNA replication checkpoint signaling"/>
    <property type="evidence" value="ECO:0007669"/>
    <property type="project" value="TreeGrafter"/>
</dbReference>
<feature type="compositionally biased region" description="Low complexity" evidence="8">
    <location>
        <begin position="59"/>
        <end position="70"/>
    </location>
</feature>
<dbReference type="Proteomes" id="UP000093000">
    <property type="component" value="Unassembled WGS sequence"/>
</dbReference>
<dbReference type="GO" id="GO:0016887">
    <property type="term" value="F:ATP hydrolysis activity"/>
    <property type="evidence" value="ECO:0007669"/>
    <property type="project" value="InterPro"/>
</dbReference>
<dbReference type="EMBL" id="LUGH01000789">
    <property type="protein sequence ID" value="OBZ82777.1"/>
    <property type="molecule type" value="Genomic_DNA"/>
</dbReference>
<keyword evidence="4" id="KW-0235">DNA replication</keyword>
<keyword evidence="11" id="KW-1185">Reference proteome</keyword>
<dbReference type="InterPro" id="IPR027417">
    <property type="entry name" value="P-loop_NTPase"/>
</dbReference>
<evidence type="ECO:0000256" key="4">
    <source>
        <dbReference type="ARBA" id="ARBA00022705"/>
    </source>
</evidence>
<evidence type="ECO:0000313" key="10">
    <source>
        <dbReference type="EMBL" id="OBZ82777.1"/>
    </source>
</evidence>
<comment type="subcellular location">
    <subcellularLocation>
        <location evidence="1">Nucleus</location>
    </subcellularLocation>
</comment>
<keyword evidence="3 10" id="KW-0132">Cell division</keyword>
<dbReference type="FunFam" id="3.40.50.300:FF:000547">
    <property type="entry name" value="Cell division control protein"/>
    <property type="match status" value="1"/>
</dbReference>
<protein>
    <recommendedName>
        <fullName evidence="7">Cell division control protein</fullName>
    </recommendedName>
</protein>
<dbReference type="AlphaFoldDB" id="A0A1C7N0Z9"/>
<dbReference type="GO" id="GO:0003688">
    <property type="term" value="F:DNA replication origin binding"/>
    <property type="evidence" value="ECO:0007669"/>
    <property type="project" value="TreeGrafter"/>
</dbReference>
<dbReference type="OrthoDB" id="1926878at2759"/>
<feature type="region of interest" description="Disordered" evidence="8">
    <location>
        <begin position="1"/>
        <end position="76"/>
    </location>
</feature>
<comment type="similarity">
    <text evidence="2 7">Belongs to the CDC6/cdc18 family.</text>
</comment>
<feature type="compositionally biased region" description="Polar residues" evidence="8">
    <location>
        <begin position="46"/>
        <end position="58"/>
    </location>
</feature>
<reference evidence="10 11" key="1">
    <citation type="submission" date="2016-03" db="EMBL/GenBank/DDBJ databases">
        <title>Choanephora cucurbitarum.</title>
        <authorList>
            <person name="Min B."/>
            <person name="Park H."/>
            <person name="Park J.-H."/>
            <person name="Shin H.-D."/>
            <person name="Choi I.-G."/>
        </authorList>
    </citation>
    <scope>NUCLEOTIDE SEQUENCE [LARGE SCALE GENOMIC DNA]</scope>
    <source>
        <strain evidence="10 11">KUS-F28377</strain>
    </source>
</reference>
<dbReference type="STRING" id="101091.A0A1C7N0Z9"/>
<evidence type="ECO:0000256" key="3">
    <source>
        <dbReference type="ARBA" id="ARBA00022618"/>
    </source>
</evidence>
<dbReference type="InterPro" id="IPR003593">
    <property type="entry name" value="AAA+_ATPase"/>
</dbReference>
<keyword evidence="6" id="KW-0131">Cell cycle</keyword>
<dbReference type="SUPFAM" id="SSF52540">
    <property type="entry name" value="P-loop containing nucleoside triphosphate hydrolases"/>
    <property type="match status" value="1"/>
</dbReference>
<gene>
    <name evidence="10" type="primary">Cdc6</name>
    <name evidence="10" type="ORF">A0J61_09171</name>
</gene>
<dbReference type="SMART" id="SM00382">
    <property type="entry name" value="AAA"/>
    <property type="match status" value="1"/>
</dbReference>
<dbReference type="PIRSF" id="PIRSF001767">
    <property type="entry name" value="Cdc6"/>
    <property type="match status" value="1"/>
</dbReference>
<dbReference type="GO" id="GO:0051301">
    <property type="term" value="P:cell division"/>
    <property type="evidence" value="ECO:0007669"/>
    <property type="project" value="UniProtKB-UniRule"/>
</dbReference>
<dbReference type="Gene3D" id="3.40.50.300">
    <property type="entry name" value="P-loop containing nucleotide triphosphate hydrolases"/>
    <property type="match status" value="1"/>
</dbReference>
<dbReference type="InterPro" id="IPR015163">
    <property type="entry name" value="Cdc6_C"/>
</dbReference>
<dbReference type="InParanoid" id="A0A1C7N0Z9"/>
<evidence type="ECO:0000256" key="8">
    <source>
        <dbReference type="SAM" id="MobiDB-lite"/>
    </source>
</evidence>
<dbReference type="InterPro" id="IPR036388">
    <property type="entry name" value="WH-like_DNA-bd_sf"/>
</dbReference>
<dbReference type="FunCoup" id="A0A1C7N0Z9">
    <property type="interactions" value="501"/>
</dbReference>
<proteinExistence type="inferred from homology"/>
<dbReference type="GO" id="GO:0006270">
    <property type="term" value="P:DNA replication initiation"/>
    <property type="evidence" value="ECO:0007669"/>
    <property type="project" value="UniProtKB-UniRule"/>
</dbReference>
<name>A0A1C7N0Z9_9FUNG</name>
<feature type="domain" description="AAA+ ATPase" evidence="9">
    <location>
        <begin position="121"/>
        <end position="266"/>
    </location>
</feature>
<dbReference type="PANTHER" id="PTHR10763">
    <property type="entry name" value="CELL DIVISION CONTROL PROTEIN 6-RELATED"/>
    <property type="match status" value="1"/>
</dbReference>
<keyword evidence="5" id="KW-0539">Nucleus</keyword>
<accession>A0A1C7N0Z9</accession>
<organism evidence="10 11">
    <name type="scientific">Choanephora cucurbitarum</name>
    <dbReference type="NCBI Taxonomy" id="101091"/>
    <lineage>
        <taxon>Eukaryota</taxon>
        <taxon>Fungi</taxon>
        <taxon>Fungi incertae sedis</taxon>
        <taxon>Mucoromycota</taxon>
        <taxon>Mucoromycotina</taxon>
        <taxon>Mucoromycetes</taxon>
        <taxon>Mucorales</taxon>
        <taxon>Mucorineae</taxon>
        <taxon>Choanephoraceae</taxon>
        <taxon>Choanephoroideae</taxon>
        <taxon>Choanephora</taxon>
    </lineage>
</organism>
<evidence type="ECO:0000256" key="7">
    <source>
        <dbReference type="PIRNR" id="PIRNR001767"/>
    </source>
</evidence>
<dbReference type="GO" id="GO:0005634">
    <property type="term" value="C:nucleus"/>
    <property type="evidence" value="ECO:0007669"/>
    <property type="project" value="UniProtKB-SubCell"/>
</dbReference>
<sequence length="499" mass="55730">MLRRTRSSGRLSDKESPMKPSKRGRKRTNTDDLENVSVIPEKKAKTTTSSEQHNQSNETQPPTQPTTTCQDQDKTVPLEGTLYQRAKAMFRRTAIPSQLIGRESERERMIAFWKEHVLSNKSGCLYISGKPGTGKTAMLNEIMRSMQQENQKASHQIKVVNINCMSMKEPKQIYEKLIQELSSKQSKVLESDVAKQAQALIDAKRDILSVVVLDEIDYLKTKDQDVLYKLFEWTSLPQSQLVLIGISNALDLTDRILPRLRAKNCEPILLNFNSYGNEEIQNIIKGRLYALLEEGTVTQDTPLPLIQPIAIKLIASKVAGSASDVRTALDICLKAVEIAEAEHKKKSANGVLGEIESNTQNKTTTEEPKVTIAHVSRVLKVVSGKSSAQKLKELKLHEKIALGVLLVMHRSNKGSKKNQSTIRDFKEHYVKSCANSTNIPTVSSNELNDILNALETKSLVTLTKSKDSTKVQLGVQESEILDVINESSVLKAWMEEVVS</sequence>
<dbReference type="Pfam" id="PF22606">
    <property type="entry name" value="Cdc6-ORC-like_ATPase_lid"/>
    <property type="match status" value="1"/>
</dbReference>
<dbReference type="InterPro" id="IPR016314">
    <property type="entry name" value="Cdc6/18"/>
</dbReference>
<dbReference type="Gene3D" id="1.10.8.60">
    <property type="match status" value="1"/>
</dbReference>
<dbReference type="InterPro" id="IPR049945">
    <property type="entry name" value="AAA_22"/>
</dbReference>
<evidence type="ECO:0000313" key="11">
    <source>
        <dbReference type="Proteomes" id="UP000093000"/>
    </source>
</evidence>
<dbReference type="CDD" id="cd00009">
    <property type="entry name" value="AAA"/>
    <property type="match status" value="1"/>
</dbReference>
<evidence type="ECO:0000256" key="2">
    <source>
        <dbReference type="ARBA" id="ARBA00006184"/>
    </source>
</evidence>
<dbReference type="InterPro" id="IPR054425">
    <property type="entry name" value="Cdc6_ORC1-like_ATPase_lid"/>
</dbReference>
<dbReference type="PANTHER" id="PTHR10763:SF26">
    <property type="entry name" value="CELL DIVISION CONTROL PROTEIN 6 HOMOLOG"/>
    <property type="match status" value="1"/>
</dbReference>
<dbReference type="InterPro" id="IPR050311">
    <property type="entry name" value="ORC1/CDC6"/>
</dbReference>
<comment type="caution">
    <text evidence="10">The sequence shown here is derived from an EMBL/GenBank/DDBJ whole genome shotgun (WGS) entry which is preliminary data.</text>
</comment>
<dbReference type="Gene3D" id="1.10.10.10">
    <property type="entry name" value="Winged helix-like DNA-binding domain superfamily/Winged helix DNA-binding domain"/>
    <property type="match status" value="1"/>
</dbReference>
<evidence type="ECO:0000256" key="1">
    <source>
        <dbReference type="ARBA" id="ARBA00004123"/>
    </source>
</evidence>
<dbReference type="Pfam" id="PF09079">
    <property type="entry name" value="WHD_Cdc6"/>
    <property type="match status" value="1"/>
</dbReference>
<evidence type="ECO:0000256" key="6">
    <source>
        <dbReference type="ARBA" id="ARBA00023306"/>
    </source>
</evidence>
<dbReference type="Pfam" id="PF13401">
    <property type="entry name" value="AAA_22"/>
    <property type="match status" value="1"/>
</dbReference>
<evidence type="ECO:0000259" key="9">
    <source>
        <dbReference type="SMART" id="SM00382"/>
    </source>
</evidence>